<dbReference type="AlphaFoldDB" id="K0IHW5"/>
<dbReference type="Gene3D" id="3.20.20.100">
    <property type="entry name" value="NADP-dependent oxidoreductase domain"/>
    <property type="match status" value="1"/>
</dbReference>
<keyword evidence="3" id="KW-1185">Reference proteome</keyword>
<dbReference type="GeneID" id="13797869"/>
<dbReference type="Proteomes" id="UP000008037">
    <property type="component" value="Chromosome"/>
</dbReference>
<dbReference type="PANTHER" id="PTHR43312:SF1">
    <property type="entry name" value="NADP-DEPENDENT OXIDOREDUCTASE DOMAIN-CONTAINING PROTEIN"/>
    <property type="match status" value="1"/>
</dbReference>
<reference evidence="2 3" key="1">
    <citation type="journal article" date="2012" name="Environ. Microbiol.">
        <title>The genome of the ammonia-oxidizing Candidatus Nitrososphaera gargensis: insights into metabolic versatility and environmental adaptations.</title>
        <authorList>
            <person name="Spang A."/>
            <person name="Poehlein A."/>
            <person name="Offre P."/>
            <person name="Zumbragel S."/>
            <person name="Haider S."/>
            <person name="Rychlik N."/>
            <person name="Nowka B."/>
            <person name="Schmeisser C."/>
            <person name="Lebedeva E.V."/>
            <person name="Rattei T."/>
            <person name="Bohm C."/>
            <person name="Schmid M."/>
            <person name="Galushko A."/>
            <person name="Hatzenpichler R."/>
            <person name="Weinmaier T."/>
            <person name="Daniel R."/>
            <person name="Schleper C."/>
            <person name="Spieck E."/>
            <person name="Streit W."/>
            <person name="Wagner M."/>
        </authorList>
    </citation>
    <scope>NUCLEOTIDE SEQUENCE [LARGE SCALE GENOMIC DNA]</scope>
    <source>
        <strain evidence="3">Ga9.2</strain>
    </source>
</reference>
<evidence type="ECO:0000259" key="1">
    <source>
        <dbReference type="Pfam" id="PF00248"/>
    </source>
</evidence>
<dbReference type="InterPro" id="IPR036812">
    <property type="entry name" value="NAD(P)_OxRdtase_dom_sf"/>
</dbReference>
<dbReference type="SUPFAM" id="SSF51430">
    <property type="entry name" value="NAD(P)-linked oxidoreductase"/>
    <property type="match status" value="1"/>
</dbReference>
<evidence type="ECO:0000313" key="3">
    <source>
        <dbReference type="Proteomes" id="UP000008037"/>
    </source>
</evidence>
<evidence type="ECO:0000313" key="2">
    <source>
        <dbReference type="EMBL" id="AFU58543.1"/>
    </source>
</evidence>
<dbReference type="RefSeq" id="WP_015019080.1">
    <property type="nucleotide sequence ID" value="NC_018719.1"/>
</dbReference>
<dbReference type="STRING" id="1237085.Ngar_c16100"/>
<dbReference type="BioCyc" id="CNIT1237085:G1324-1608-MONOMER"/>
<dbReference type="InterPro" id="IPR053135">
    <property type="entry name" value="AKR2_Oxidoreductase"/>
</dbReference>
<dbReference type="PATRIC" id="fig|1237085.11.peg.1578"/>
<dbReference type="InterPro" id="IPR023210">
    <property type="entry name" value="NADP_OxRdtase_dom"/>
</dbReference>
<accession>K0IHW5</accession>
<dbReference type="PANTHER" id="PTHR43312">
    <property type="entry name" value="D-THREO-ALDOSE 1-DEHYDROGENASE"/>
    <property type="match status" value="1"/>
</dbReference>
<dbReference type="CDD" id="cd19099">
    <property type="entry name" value="AKR_unchar"/>
    <property type="match status" value="1"/>
</dbReference>
<feature type="domain" description="NADP-dependent oxidoreductase" evidence="1">
    <location>
        <begin position="45"/>
        <end position="228"/>
    </location>
</feature>
<dbReference type="HOGENOM" id="CLU_054485_0_0_2"/>
<dbReference type="InParanoid" id="K0IHW5"/>
<proteinExistence type="predicted"/>
<dbReference type="EMBL" id="CP002408">
    <property type="protein sequence ID" value="AFU58543.1"/>
    <property type="molecule type" value="Genomic_DNA"/>
</dbReference>
<dbReference type="Pfam" id="PF00248">
    <property type="entry name" value="Aldo_ket_red"/>
    <property type="match status" value="1"/>
</dbReference>
<dbReference type="KEGG" id="nga:Ngar_c16100"/>
<name>K0IHW5_NITGG</name>
<organism evidence="2 3">
    <name type="scientific">Nitrososphaera gargensis (strain Ga9.2)</name>
    <dbReference type="NCBI Taxonomy" id="1237085"/>
    <lineage>
        <taxon>Archaea</taxon>
        <taxon>Nitrososphaerota</taxon>
        <taxon>Nitrososphaeria</taxon>
        <taxon>Nitrososphaerales</taxon>
        <taxon>Nitrososphaeraceae</taxon>
        <taxon>Nitrososphaera</taxon>
    </lineage>
</organism>
<gene>
    <name evidence="2" type="ordered locus">Ngar_c16100</name>
</gene>
<protein>
    <submittedName>
        <fullName evidence="2">Aldo/keto reductase</fullName>
    </submittedName>
</protein>
<dbReference type="OrthoDB" id="7238at2157"/>
<sequence>MSSSYETLHGHATPEGTKKYVQRAASQGRPQAHFKTFDGLHLSSIGMGTYLGQPTQEDDLAVENAVYQSVKSGAVNVIDTAINYRAMKSEKSIGKALLRLVKDGVISRDQVFISTKNGYITNDGDYPNVDVMEYIHRMYIQTKVITADDISSSYNVMNPNYLAKCIDKSLMNMHLSTIDLVYIHNAFESWNQDVSRQQFMEMLAKAFEVYEKYRSENKIRYYGMATWTCFRVPPGSHEYLSLEQAIRIAESVGGKSHGFRFIQLPYNLAYSEALLLRNQSVGSANNLTILEAAAKLHVGVFTSIPLFQGRLLGAQVPDYAGISEPVGKLVQIIRSSPSVIAPLIGQKKPEHIEENLKVANVPPLSDKEFKEVVRVLTSQQL</sequence>